<evidence type="ECO:0000256" key="2">
    <source>
        <dbReference type="ARBA" id="ARBA00009441"/>
    </source>
</evidence>
<dbReference type="EMBL" id="QRYQ01000010">
    <property type="protein sequence ID" value="RGU91535.1"/>
    <property type="molecule type" value="Genomic_DNA"/>
</dbReference>
<reference evidence="12 13" key="1">
    <citation type="submission" date="2018-08" db="EMBL/GenBank/DDBJ databases">
        <title>A genome reference for cultivated species of the human gut microbiota.</title>
        <authorList>
            <person name="Zou Y."/>
            <person name="Xue W."/>
            <person name="Luo G."/>
        </authorList>
    </citation>
    <scope>NUCLEOTIDE SEQUENCE [LARGE SCALE GENOMIC DNA]</scope>
    <source>
        <strain evidence="12 13">AF15-20</strain>
    </source>
</reference>
<evidence type="ECO:0000256" key="3">
    <source>
        <dbReference type="ARBA" id="ARBA00021315"/>
    </source>
</evidence>
<keyword evidence="7 9" id="KW-0234">DNA repair</keyword>
<dbReference type="InterPro" id="IPR003395">
    <property type="entry name" value="RecF/RecN/SMC_N"/>
</dbReference>
<organism evidence="12 13">
    <name type="scientific">Holdemanella biformis</name>
    <dbReference type="NCBI Taxonomy" id="1735"/>
    <lineage>
        <taxon>Bacteria</taxon>
        <taxon>Bacillati</taxon>
        <taxon>Bacillota</taxon>
        <taxon>Erysipelotrichia</taxon>
        <taxon>Erysipelotrichales</taxon>
        <taxon>Erysipelotrichaceae</taxon>
        <taxon>Holdemanella</taxon>
    </lineage>
</organism>
<dbReference type="PIRSF" id="PIRSF003128">
    <property type="entry name" value="RecN"/>
    <property type="match status" value="1"/>
</dbReference>
<dbReference type="GO" id="GO:0006310">
    <property type="term" value="P:DNA recombination"/>
    <property type="evidence" value="ECO:0007669"/>
    <property type="project" value="InterPro"/>
</dbReference>
<evidence type="ECO:0000313" key="13">
    <source>
        <dbReference type="Proteomes" id="UP000265489"/>
    </source>
</evidence>
<keyword evidence="4" id="KW-0547">Nucleotide-binding</keyword>
<dbReference type="GeneID" id="66578778"/>
<proteinExistence type="inferred from homology"/>
<gene>
    <name evidence="12" type="ORF">DWW32_06615</name>
</gene>
<comment type="caution">
    <text evidence="12">The sequence shown here is derived from an EMBL/GenBank/DDBJ whole genome shotgun (WGS) entry which is preliminary data.</text>
</comment>
<dbReference type="PANTHER" id="PTHR11059:SF0">
    <property type="entry name" value="DNA REPAIR PROTEIN RECN"/>
    <property type="match status" value="1"/>
</dbReference>
<dbReference type="GO" id="GO:0005524">
    <property type="term" value="F:ATP binding"/>
    <property type="evidence" value="ECO:0007669"/>
    <property type="project" value="UniProtKB-KW"/>
</dbReference>
<feature type="domain" description="RecF/RecN/SMC N-terminal" evidence="11">
    <location>
        <begin position="1"/>
        <end position="496"/>
    </location>
</feature>
<comment type="function">
    <text evidence="1 9">May be involved in recombinational repair of damaged DNA.</text>
</comment>
<dbReference type="Pfam" id="PF02463">
    <property type="entry name" value="SMC_N"/>
    <property type="match status" value="1"/>
</dbReference>
<evidence type="ECO:0000256" key="7">
    <source>
        <dbReference type="ARBA" id="ARBA00023204"/>
    </source>
</evidence>
<accession>A0A395W6S3</accession>
<evidence type="ECO:0000256" key="1">
    <source>
        <dbReference type="ARBA" id="ARBA00003618"/>
    </source>
</evidence>
<dbReference type="GO" id="GO:0006281">
    <property type="term" value="P:DNA repair"/>
    <property type="evidence" value="ECO:0007669"/>
    <property type="project" value="UniProtKB-KW"/>
</dbReference>
<dbReference type="GO" id="GO:0009432">
    <property type="term" value="P:SOS response"/>
    <property type="evidence" value="ECO:0007669"/>
    <property type="project" value="TreeGrafter"/>
</dbReference>
<dbReference type="GO" id="GO:0043590">
    <property type="term" value="C:bacterial nucleoid"/>
    <property type="evidence" value="ECO:0007669"/>
    <property type="project" value="TreeGrafter"/>
</dbReference>
<dbReference type="AlphaFoldDB" id="A0A395W6S3"/>
<evidence type="ECO:0000256" key="4">
    <source>
        <dbReference type="ARBA" id="ARBA00022741"/>
    </source>
</evidence>
<keyword evidence="5 9" id="KW-0227">DNA damage</keyword>
<evidence type="ECO:0000256" key="8">
    <source>
        <dbReference type="ARBA" id="ARBA00033408"/>
    </source>
</evidence>
<dbReference type="InterPro" id="IPR027417">
    <property type="entry name" value="P-loop_NTPase"/>
</dbReference>
<feature type="coiled-coil region" evidence="10">
    <location>
        <begin position="184"/>
        <end position="214"/>
    </location>
</feature>
<evidence type="ECO:0000256" key="6">
    <source>
        <dbReference type="ARBA" id="ARBA00022840"/>
    </source>
</evidence>
<dbReference type="PANTHER" id="PTHR11059">
    <property type="entry name" value="DNA REPAIR PROTEIN RECN"/>
    <property type="match status" value="1"/>
</dbReference>
<dbReference type="Proteomes" id="UP000265489">
    <property type="component" value="Unassembled WGS sequence"/>
</dbReference>
<evidence type="ECO:0000256" key="9">
    <source>
        <dbReference type="PIRNR" id="PIRNR003128"/>
    </source>
</evidence>
<comment type="similarity">
    <text evidence="2 9">Belongs to the RecN family.</text>
</comment>
<dbReference type="SUPFAM" id="SSF52540">
    <property type="entry name" value="P-loop containing nucleoside triphosphate hydrolases"/>
    <property type="match status" value="1"/>
</dbReference>
<name>A0A395W6S3_9FIRM</name>
<dbReference type="Gene3D" id="3.40.50.300">
    <property type="entry name" value="P-loop containing nucleotide triphosphate hydrolases"/>
    <property type="match status" value="2"/>
</dbReference>
<evidence type="ECO:0000256" key="10">
    <source>
        <dbReference type="SAM" id="Coils"/>
    </source>
</evidence>
<dbReference type="RefSeq" id="WP_118325188.1">
    <property type="nucleotide sequence ID" value="NZ_CATXNH010000039.1"/>
</dbReference>
<dbReference type="CDD" id="cd03241">
    <property type="entry name" value="ABC_RecN"/>
    <property type="match status" value="1"/>
</dbReference>
<evidence type="ECO:0000313" key="12">
    <source>
        <dbReference type="EMBL" id="RGU91535.1"/>
    </source>
</evidence>
<protein>
    <recommendedName>
        <fullName evidence="3 9">DNA repair protein RecN</fullName>
    </recommendedName>
    <alternativeName>
        <fullName evidence="8 9">Recombination protein N</fullName>
    </alternativeName>
</protein>
<dbReference type="InterPro" id="IPR004604">
    <property type="entry name" value="DNA_recomb/repair_RecN"/>
</dbReference>
<sequence>MIEQLSVKDYVLFESCIIDFTNGMSVITGETGAGKSLLIDAIGYLSGDRIKSNVIRNGKDKAILSMVLTSNEKVNSILDENGFEVDDQVIISRTILNNNKSTVRINQQITTLSFVRKIVNLLVDVHSQMDTYRLMDTKLQMELLDSYAKVEDLKSSVKEAYFSYSNVLNELETLKNEEFSDSELEFLTAQLDEIENANIQEDELEMLNEQIHEASNWFKNKEDLSMCLYEMDKENGALDSLYTLYKQASKSSILNAYEETFKNLYYSLQSVDEELKHIRDTHSNDALDLDSLQNRQYLIKKLYRKYGGSYMSLMESKKNIMDKIDRIIHRQDVFDKLEKEKEESFAAYMKLANELSVKRKAVFSLLESKVMEHCKDLMLENARFKISCTEKKPSSNGIDEIEFLVSMNPGQDFSSLSVSASGGELSRLMLALKVVFQASNGIETIIFDEIDTGVSGKVALAMGAKMKALSNKYQVLCITHLASVAVMANTHYLVSKKSTFNETITRVQKLDHDQTIQELAIMTSGEASVKAKESMQDLWVKIHG</sequence>
<evidence type="ECO:0000259" key="11">
    <source>
        <dbReference type="Pfam" id="PF02463"/>
    </source>
</evidence>
<keyword evidence="6" id="KW-0067">ATP-binding</keyword>
<keyword evidence="10" id="KW-0175">Coiled coil</keyword>
<evidence type="ECO:0000256" key="5">
    <source>
        <dbReference type="ARBA" id="ARBA00022763"/>
    </source>
</evidence>